<reference evidence="1 3" key="1">
    <citation type="journal article" date="2012" name="Nature">
        <title>Algal genomes reveal evolutionary mosaicism and the fate of nucleomorphs.</title>
        <authorList>
            <consortium name="DOE Joint Genome Institute"/>
            <person name="Curtis B.A."/>
            <person name="Tanifuji G."/>
            <person name="Burki F."/>
            <person name="Gruber A."/>
            <person name="Irimia M."/>
            <person name="Maruyama S."/>
            <person name="Arias M.C."/>
            <person name="Ball S.G."/>
            <person name="Gile G.H."/>
            <person name="Hirakawa Y."/>
            <person name="Hopkins J.F."/>
            <person name="Kuo A."/>
            <person name="Rensing S.A."/>
            <person name="Schmutz J."/>
            <person name="Symeonidi A."/>
            <person name="Elias M."/>
            <person name="Eveleigh R.J."/>
            <person name="Herman E.K."/>
            <person name="Klute M.J."/>
            <person name="Nakayama T."/>
            <person name="Obornik M."/>
            <person name="Reyes-Prieto A."/>
            <person name="Armbrust E.V."/>
            <person name="Aves S.J."/>
            <person name="Beiko R.G."/>
            <person name="Coutinho P."/>
            <person name="Dacks J.B."/>
            <person name="Durnford D.G."/>
            <person name="Fast N.M."/>
            <person name="Green B.R."/>
            <person name="Grisdale C.J."/>
            <person name="Hempel F."/>
            <person name="Henrissat B."/>
            <person name="Hoppner M.P."/>
            <person name="Ishida K."/>
            <person name="Kim E."/>
            <person name="Koreny L."/>
            <person name="Kroth P.G."/>
            <person name="Liu Y."/>
            <person name="Malik S.B."/>
            <person name="Maier U.G."/>
            <person name="McRose D."/>
            <person name="Mock T."/>
            <person name="Neilson J.A."/>
            <person name="Onodera N.T."/>
            <person name="Poole A.M."/>
            <person name="Pritham E.J."/>
            <person name="Richards T.A."/>
            <person name="Rocap G."/>
            <person name="Roy S.W."/>
            <person name="Sarai C."/>
            <person name="Schaack S."/>
            <person name="Shirato S."/>
            <person name="Slamovits C.H."/>
            <person name="Spencer D.F."/>
            <person name="Suzuki S."/>
            <person name="Worden A.Z."/>
            <person name="Zauner S."/>
            <person name="Barry K."/>
            <person name="Bell C."/>
            <person name="Bharti A.K."/>
            <person name="Crow J.A."/>
            <person name="Grimwood J."/>
            <person name="Kramer R."/>
            <person name="Lindquist E."/>
            <person name="Lucas S."/>
            <person name="Salamov A."/>
            <person name="McFadden G.I."/>
            <person name="Lane C.E."/>
            <person name="Keeling P.J."/>
            <person name="Gray M.W."/>
            <person name="Grigoriev I.V."/>
            <person name="Archibald J.M."/>
        </authorList>
    </citation>
    <scope>NUCLEOTIDE SEQUENCE</scope>
    <source>
        <strain evidence="1 3">CCMP2712</strain>
    </source>
</reference>
<reference evidence="3" key="2">
    <citation type="submission" date="2012-11" db="EMBL/GenBank/DDBJ databases">
        <authorList>
            <person name="Kuo A."/>
            <person name="Curtis B.A."/>
            <person name="Tanifuji G."/>
            <person name="Burki F."/>
            <person name="Gruber A."/>
            <person name="Irimia M."/>
            <person name="Maruyama S."/>
            <person name="Arias M.C."/>
            <person name="Ball S.G."/>
            <person name="Gile G.H."/>
            <person name="Hirakawa Y."/>
            <person name="Hopkins J.F."/>
            <person name="Rensing S.A."/>
            <person name="Schmutz J."/>
            <person name="Symeonidi A."/>
            <person name="Elias M."/>
            <person name="Eveleigh R.J."/>
            <person name="Herman E.K."/>
            <person name="Klute M.J."/>
            <person name="Nakayama T."/>
            <person name="Obornik M."/>
            <person name="Reyes-Prieto A."/>
            <person name="Armbrust E.V."/>
            <person name="Aves S.J."/>
            <person name="Beiko R.G."/>
            <person name="Coutinho P."/>
            <person name="Dacks J.B."/>
            <person name="Durnford D.G."/>
            <person name="Fast N.M."/>
            <person name="Green B.R."/>
            <person name="Grisdale C."/>
            <person name="Hempe F."/>
            <person name="Henrissat B."/>
            <person name="Hoppner M.P."/>
            <person name="Ishida K.-I."/>
            <person name="Kim E."/>
            <person name="Koreny L."/>
            <person name="Kroth P.G."/>
            <person name="Liu Y."/>
            <person name="Malik S.-B."/>
            <person name="Maier U.G."/>
            <person name="McRose D."/>
            <person name="Mock T."/>
            <person name="Neilson J.A."/>
            <person name="Onodera N.T."/>
            <person name="Poole A.M."/>
            <person name="Pritham E.J."/>
            <person name="Richards T.A."/>
            <person name="Rocap G."/>
            <person name="Roy S.W."/>
            <person name="Sarai C."/>
            <person name="Schaack S."/>
            <person name="Shirato S."/>
            <person name="Slamovits C.H."/>
            <person name="Spencer D.F."/>
            <person name="Suzuki S."/>
            <person name="Worden A.Z."/>
            <person name="Zauner S."/>
            <person name="Barry K."/>
            <person name="Bell C."/>
            <person name="Bharti A.K."/>
            <person name="Crow J.A."/>
            <person name="Grimwood J."/>
            <person name="Kramer R."/>
            <person name="Lindquist E."/>
            <person name="Lucas S."/>
            <person name="Salamov A."/>
            <person name="McFadden G.I."/>
            <person name="Lane C.E."/>
            <person name="Keeling P.J."/>
            <person name="Gray M.W."/>
            <person name="Grigoriev I.V."/>
            <person name="Archibald J.M."/>
        </authorList>
    </citation>
    <scope>NUCLEOTIDE SEQUENCE</scope>
    <source>
        <strain evidence="3">CCMP2712</strain>
    </source>
</reference>
<dbReference type="EMBL" id="JH993225">
    <property type="protein sequence ID" value="EKX31927.1"/>
    <property type="molecule type" value="Genomic_DNA"/>
</dbReference>
<dbReference type="AlphaFoldDB" id="L1I779"/>
<dbReference type="KEGG" id="gtt:GUITHDRAFT_121899"/>
<proteinExistence type="predicted"/>
<reference evidence="2" key="3">
    <citation type="submission" date="2016-03" db="UniProtKB">
        <authorList>
            <consortium name="EnsemblProtists"/>
        </authorList>
    </citation>
    <scope>IDENTIFICATION</scope>
</reference>
<evidence type="ECO:0000313" key="3">
    <source>
        <dbReference type="Proteomes" id="UP000011087"/>
    </source>
</evidence>
<organism evidence="1">
    <name type="scientific">Guillardia theta (strain CCMP2712)</name>
    <name type="common">Cryptophyte</name>
    <dbReference type="NCBI Taxonomy" id="905079"/>
    <lineage>
        <taxon>Eukaryota</taxon>
        <taxon>Cryptophyceae</taxon>
        <taxon>Pyrenomonadales</taxon>
        <taxon>Geminigeraceae</taxon>
        <taxon>Guillardia</taxon>
    </lineage>
</organism>
<dbReference type="PaxDb" id="55529-EKX31927"/>
<keyword evidence="3" id="KW-1185">Reference proteome</keyword>
<name>L1I779_GUITC</name>
<evidence type="ECO:0000313" key="1">
    <source>
        <dbReference type="EMBL" id="EKX31927.1"/>
    </source>
</evidence>
<dbReference type="HOGENOM" id="CLU_2077571_0_0_1"/>
<accession>L1I779</accession>
<evidence type="ECO:0000313" key="2">
    <source>
        <dbReference type="EnsemblProtists" id="EKX31927"/>
    </source>
</evidence>
<dbReference type="RefSeq" id="XP_005818907.1">
    <property type="nucleotide sequence ID" value="XM_005818850.1"/>
</dbReference>
<dbReference type="EnsemblProtists" id="EKX31927">
    <property type="protein sequence ID" value="EKX31927"/>
    <property type="gene ID" value="GUITHDRAFT_121899"/>
</dbReference>
<protein>
    <submittedName>
        <fullName evidence="1 2">Uncharacterized protein</fullName>
    </submittedName>
</protein>
<gene>
    <name evidence="1" type="ORF">GUITHDRAFT_121899</name>
</gene>
<dbReference type="Proteomes" id="UP000011087">
    <property type="component" value="Unassembled WGS sequence"/>
</dbReference>
<sequence>MHPDQYHDNCQWCGKPKEDHIGERSFARLGNWITMASANGVEYPRKITLTFGMHPDQYHDNCQWCGKPKEDHIGEKKFCPTWELDNDGICKRCGIPEEDHIGDKTFCPVKPIIPLEIG</sequence>
<dbReference type="GeneID" id="17288646"/>